<keyword evidence="4" id="KW-1185">Reference proteome</keyword>
<organism evidence="3 4">
    <name type="scientific">Phaeosphaeria nodorum (strain SN15 / ATCC MYA-4574 / FGSC 10173)</name>
    <name type="common">Glume blotch fungus</name>
    <name type="synonym">Parastagonospora nodorum</name>
    <dbReference type="NCBI Taxonomy" id="321614"/>
    <lineage>
        <taxon>Eukaryota</taxon>
        <taxon>Fungi</taxon>
        <taxon>Dikarya</taxon>
        <taxon>Ascomycota</taxon>
        <taxon>Pezizomycotina</taxon>
        <taxon>Dothideomycetes</taxon>
        <taxon>Pleosporomycetidae</taxon>
        <taxon>Pleosporales</taxon>
        <taxon>Pleosporineae</taxon>
        <taxon>Phaeosphaeriaceae</taxon>
        <taxon>Parastagonospora</taxon>
    </lineage>
</organism>
<dbReference type="Proteomes" id="UP000663193">
    <property type="component" value="Chromosome 12"/>
</dbReference>
<name>A0A7U2I4I0_PHANO</name>
<keyword evidence="2" id="KW-0472">Membrane</keyword>
<sequence>MWESRPRELHFHLHVNVFTIFEAMHDHATVEAQAPPAIEAHHHHNHNHDIHNSPPPDYPPPSYDDATNSSSVPLLAGAPPGYGTTFPDQSSIASSDLEDLDRSLPEWIGQALAVFVFISITYAFWRIINAPQRPDGFPEGPGHFG</sequence>
<evidence type="ECO:0000256" key="2">
    <source>
        <dbReference type="SAM" id="Phobius"/>
    </source>
</evidence>
<proteinExistence type="predicted"/>
<accession>A0A7U2I4I0</accession>
<protein>
    <submittedName>
        <fullName evidence="3">Uncharacterized protein</fullName>
    </submittedName>
</protein>
<dbReference type="OrthoDB" id="3792384at2759"/>
<dbReference type="VEuPathDB" id="FungiDB:JI435_120550"/>
<feature type="compositionally biased region" description="Pro residues" evidence="1">
    <location>
        <begin position="53"/>
        <end position="62"/>
    </location>
</feature>
<reference evidence="4" key="1">
    <citation type="journal article" date="2021" name="BMC Genomics">
        <title>Chromosome-level genome assembly and manually-curated proteome of model necrotroph Parastagonospora nodorum Sn15 reveals a genome-wide trove of candidate effector homologs, and redundancy of virulence-related functions within an accessory chromosome.</title>
        <authorList>
            <person name="Bertazzoni S."/>
            <person name="Jones D.A.B."/>
            <person name="Phan H.T."/>
            <person name="Tan K.-C."/>
            <person name="Hane J.K."/>
        </authorList>
    </citation>
    <scope>NUCLEOTIDE SEQUENCE [LARGE SCALE GENOMIC DNA]</scope>
    <source>
        <strain evidence="4">SN15 / ATCC MYA-4574 / FGSC 10173)</strain>
    </source>
</reference>
<dbReference type="EMBL" id="CP069034">
    <property type="protein sequence ID" value="QRD01384.1"/>
    <property type="molecule type" value="Genomic_DNA"/>
</dbReference>
<evidence type="ECO:0000256" key="1">
    <source>
        <dbReference type="SAM" id="MobiDB-lite"/>
    </source>
</evidence>
<feature type="region of interest" description="Disordered" evidence="1">
    <location>
        <begin position="44"/>
        <end position="95"/>
    </location>
</feature>
<dbReference type="AlphaFoldDB" id="A0A7U2I4I0"/>
<keyword evidence="2" id="KW-1133">Transmembrane helix</keyword>
<evidence type="ECO:0000313" key="3">
    <source>
        <dbReference type="EMBL" id="QRD01384.1"/>
    </source>
</evidence>
<evidence type="ECO:0000313" key="4">
    <source>
        <dbReference type="Proteomes" id="UP000663193"/>
    </source>
</evidence>
<feature type="transmembrane region" description="Helical" evidence="2">
    <location>
        <begin position="107"/>
        <end position="125"/>
    </location>
</feature>
<gene>
    <name evidence="3" type="ORF">JI435_120550</name>
</gene>
<keyword evidence="2" id="KW-0812">Transmembrane</keyword>